<evidence type="ECO:0000256" key="1">
    <source>
        <dbReference type="SAM" id="Coils"/>
    </source>
</evidence>
<dbReference type="InterPro" id="IPR019734">
    <property type="entry name" value="TPR_rpt"/>
</dbReference>
<dbReference type="STRING" id="1470563.SAMN05444000_10799"/>
<evidence type="ECO:0000313" key="3">
    <source>
        <dbReference type="EMBL" id="SHJ33195.1"/>
    </source>
</evidence>
<feature type="coiled-coil region" evidence="1">
    <location>
        <begin position="27"/>
        <end position="87"/>
    </location>
</feature>
<dbReference type="Gene3D" id="1.25.40.10">
    <property type="entry name" value="Tetratricopeptide repeat domain"/>
    <property type="match status" value="1"/>
</dbReference>
<keyword evidence="2" id="KW-0732">Signal</keyword>
<feature type="signal peptide" evidence="2">
    <location>
        <begin position="1"/>
        <end position="21"/>
    </location>
</feature>
<dbReference type="Proteomes" id="UP000183982">
    <property type="component" value="Unassembled WGS sequence"/>
</dbReference>
<keyword evidence="4" id="KW-1185">Reference proteome</keyword>
<organism evidence="3 4">
    <name type="scientific">Shimia gijangensis</name>
    <dbReference type="NCBI Taxonomy" id="1470563"/>
    <lineage>
        <taxon>Bacteria</taxon>
        <taxon>Pseudomonadati</taxon>
        <taxon>Pseudomonadota</taxon>
        <taxon>Alphaproteobacteria</taxon>
        <taxon>Rhodobacterales</taxon>
        <taxon>Roseobacteraceae</taxon>
    </lineage>
</organism>
<name>A0A1M6IFK3_9RHOB</name>
<accession>A0A1M6IFK3</accession>
<dbReference type="SUPFAM" id="SSF48452">
    <property type="entry name" value="TPR-like"/>
    <property type="match status" value="1"/>
</dbReference>
<feature type="chain" id="PRO_5012590350" evidence="2">
    <location>
        <begin position="22"/>
        <end position="280"/>
    </location>
</feature>
<evidence type="ECO:0000313" key="4">
    <source>
        <dbReference type="Proteomes" id="UP000183982"/>
    </source>
</evidence>
<dbReference type="RefSeq" id="WP_073251588.1">
    <property type="nucleotide sequence ID" value="NZ_FQZQ01000007.1"/>
</dbReference>
<dbReference type="Pfam" id="PF13174">
    <property type="entry name" value="TPR_6"/>
    <property type="match status" value="2"/>
</dbReference>
<evidence type="ECO:0000256" key="2">
    <source>
        <dbReference type="SAM" id="SignalP"/>
    </source>
</evidence>
<gene>
    <name evidence="3" type="ORF">SAMN05444000_10799</name>
</gene>
<dbReference type="InterPro" id="IPR011990">
    <property type="entry name" value="TPR-like_helical_dom_sf"/>
</dbReference>
<sequence>MRLIAVCLIVLAGGLPRAAVAQNSETLADIRQQLTVLYVEIQSLKRELSTTQTPLGVTTAGSTLERIDAIEAELQRLTGRTEQLSNRVEHVVEDGTNRVSDLEFRLVELEGGDVSQLGETTTLGGDVVVPATLGGGETQTAAPETSELAVGESADYQRAKSALDGGDYVSAANQFSAFLDTYPGSPLAPEAHLGRGMSLEGQEPQTQEAKAAVARAYLESYSINLRSPVADQSLFHLGKALGALGKTNEACVTLGEVQVRHPGSDMVLQAQSEMRNLGCP</sequence>
<proteinExistence type="predicted"/>
<dbReference type="AlphaFoldDB" id="A0A1M6IFK3"/>
<reference evidence="4" key="1">
    <citation type="submission" date="2016-11" db="EMBL/GenBank/DDBJ databases">
        <authorList>
            <person name="Varghese N."/>
            <person name="Submissions S."/>
        </authorList>
    </citation>
    <scope>NUCLEOTIDE SEQUENCE [LARGE SCALE GENOMIC DNA]</scope>
    <source>
        <strain evidence="4">DSM 100564</strain>
    </source>
</reference>
<dbReference type="EMBL" id="FQZQ01000007">
    <property type="protein sequence ID" value="SHJ33195.1"/>
    <property type="molecule type" value="Genomic_DNA"/>
</dbReference>
<dbReference type="OrthoDB" id="9763909at2"/>
<keyword evidence="1" id="KW-0175">Coiled coil</keyword>
<protein>
    <submittedName>
        <fullName evidence="3">TolA-binding protein</fullName>
    </submittedName>
</protein>